<dbReference type="Proteomes" id="UP000224607">
    <property type="component" value="Unassembled WGS sequence"/>
</dbReference>
<sequence>MMKFIHDLLLIHLLIRTFINKSLDKLEPRLMGSFTPMNFGLHRSNKGMANFPGTNSPGQRLAFGERQKPLIYPEYMAHRMLIKTAAGSECSSESCHLKGKGDNYCGVKIPITCSCPRMCDVTASSVCLCIWPQLTHSTISTLFSCHIASVSCDWHFGQTAPAIKRLRLTDIIHPDITHIRPILPVGDVHSSFLVQIVLPIPCGLLSHGLFAPNRRVNGA</sequence>
<reference evidence="3" key="2">
    <citation type="submission" date="2016-10" db="EMBL/GenBank/DDBJ databases">
        <authorList>
            <person name="Varghese N."/>
            <person name="Submissions S."/>
        </authorList>
    </citation>
    <scope>NUCLEOTIDE SEQUENCE [LARGE SCALE GENOMIC DNA]</scope>
    <source>
        <strain evidence="3">DSM 17908</strain>
    </source>
</reference>
<evidence type="ECO:0000313" key="2">
    <source>
        <dbReference type="EMBL" id="SFK02718.1"/>
    </source>
</evidence>
<gene>
    <name evidence="2" type="ORF">SAMN05421680_12450</name>
    <name evidence="1" type="ORF">Xmau_03293</name>
</gene>
<dbReference type="AlphaFoldDB" id="A0A1I3W539"/>
<reference evidence="1 4" key="3">
    <citation type="journal article" date="2017" name="Nat. Microbiol.">
        <title>Natural product diversity associated with the nematode symbionts Photorhabdus and Xenorhabdus.</title>
        <authorList>
            <person name="Tobias N.J."/>
            <person name="Wolff H."/>
            <person name="Djahanschiri B."/>
            <person name="Grundmann F."/>
            <person name="Kronenwerth M."/>
            <person name="Shi Y.M."/>
            <person name="Simonyi S."/>
            <person name="Grun P."/>
            <person name="Shapiro-Ilan D."/>
            <person name="Pidot S.J."/>
            <person name="Stinear T.P."/>
            <person name="Ebersberger I."/>
            <person name="Bode H.B."/>
        </authorList>
    </citation>
    <scope>NUCLEOTIDE SEQUENCE [LARGE SCALE GENOMIC DNA]</scope>
    <source>
        <strain evidence="1 4">DSM 17908</strain>
    </source>
</reference>
<proteinExistence type="predicted"/>
<reference evidence="2" key="1">
    <citation type="submission" date="2016-10" db="EMBL/GenBank/DDBJ databases">
        <authorList>
            <person name="de Groot N.N."/>
        </authorList>
    </citation>
    <scope>NUCLEOTIDE SEQUENCE [LARGE SCALE GENOMIC DNA]</scope>
    <source>
        <strain evidence="2">DSM 17908</strain>
    </source>
</reference>
<evidence type="ECO:0000313" key="3">
    <source>
        <dbReference type="Proteomes" id="UP000198919"/>
    </source>
</evidence>
<dbReference type="EMBL" id="NITY01000014">
    <property type="protein sequence ID" value="PHM38915.1"/>
    <property type="molecule type" value="Genomic_DNA"/>
</dbReference>
<evidence type="ECO:0000313" key="4">
    <source>
        <dbReference type="Proteomes" id="UP000224607"/>
    </source>
</evidence>
<organism evidence="2 3">
    <name type="scientific">Xenorhabdus mauleonii</name>
    <dbReference type="NCBI Taxonomy" id="351675"/>
    <lineage>
        <taxon>Bacteria</taxon>
        <taxon>Pseudomonadati</taxon>
        <taxon>Pseudomonadota</taxon>
        <taxon>Gammaproteobacteria</taxon>
        <taxon>Enterobacterales</taxon>
        <taxon>Morganellaceae</taxon>
        <taxon>Xenorhabdus</taxon>
    </lineage>
</organism>
<name>A0A1I3W539_9GAMM</name>
<keyword evidence="4" id="KW-1185">Reference proteome</keyword>
<dbReference type="Proteomes" id="UP000198919">
    <property type="component" value="Unassembled WGS sequence"/>
</dbReference>
<accession>A0A1I3W539</accession>
<evidence type="ECO:0000313" key="1">
    <source>
        <dbReference type="EMBL" id="PHM38915.1"/>
    </source>
</evidence>
<protein>
    <submittedName>
        <fullName evidence="2">Uncharacterized protein</fullName>
    </submittedName>
</protein>
<dbReference type="EMBL" id="FORG01000024">
    <property type="protein sequence ID" value="SFK02718.1"/>
    <property type="molecule type" value="Genomic_DNA"/>
</dbReference>